<dbReference type="EMBL" id="CM046390">
    <property type="protein sequence ID" value="KAI8564283.1"/>
    <property type="molecule type" value="Genomic_DNA"/>
</dbReference>
<reference evidence="1" key="1">
    <citation type="submission" date="2022-02" db="EMBL/GenBank/DDBJ databases">
        <title>Plant Genome Project.</title>
        <authorList>
            <person name="Zhang R.-G."/>
        </authorList>
    </citation>
    <scope>NUCLEOTIDE SEQUENCE</scope>
    <source>
        <strain evidence="1">AT1</strain>
    </source>
</reference>
<dbReference type="Proteomes" id="UP001062846">
    <property type="component" value="Chromosome 3"/>
</dbReference>
<sequence length="69" mass="7915">MPPYEMQLRGHLVVNPDDKILAEVDEELANVEPEETSSDHFITNECEEGVNLRANIVAQMWNDYVLNEV</sequence>
<keyword evidence="2" id="KW-1185">Reference proteome</keyword>
<gene>
    <name evidence="1" type="ORF">RHMOL_Rhmol03G0169400</name>
</gene>
<evidence type="ECO:0000313" key="1">
    <source>
        <dbReference type="EMBL" id="KAI8564283.1"/>
    </source>
</evidence>
<name>A0ACC0PHK7_RHOML</name>
<organism evidence="1 2">
    <name type="scientific">Rhododendron molle</name>
    <name type="common">Chinese azalea</name>
    <name type="synonym">Azalea mollis</name>
    <dbReference type="NCBI Taxonomy" id="49168"/>
    <lineage>
        <taxon>Eukaryota</taxon>
        <taxon>Viridiplantae</taxon>
        <taxon>Streptophyta</taxon>
        <taxon>Embryophyta</taxon>
        <taxon>Tracheophyta</taxon>
        <taxon>Spermatophyta</taxon>
        <taxon>Magnoliopsida</taxon>
        <taxon>eudicotyledons</taxon>
        <taxon>Gunneridae</taxon>
        <taxon>Pentapetalae</taxon>
        <taxon>asterids</taxon>
        <taxon>Ericales</taxon>
        <taxon>Ericaceae</taxon>
        <taxon>Ericoideae</taxon>
        <taxon>Rhodoreae</taxon>
        <taxon>Rhododendron</taxon>
    </lineage>
</organism>
<protein>
    <submittedName>
        <fullName evidence="1">Uncharacterized protein</fullName>
    </submittedName>
</protein>
<evidence type="ECO:0000313" key="2">
    <source>
        <dbReference type="Proteomes" id="UP001062846"/>
    </source>
</evidence>
<accession>A0ACC0PHK7</accession>
<comment type="caution">
    <text evidence="1">The sequence shown here is derived from an EMBL/GenBank/DDBJ whole genome shotgun (WGS) entry which is preliminary data.</text>
</comment>
<proteinExistence type="predicted"/>